<dbReference type="Pfam" id="PF01547">
    <property type="entry name" value="SBP_bac_1"/>
    <property type="match status" value="1"/>
</dbReference>
<proteinExistence type="inferred from homology"/>
<dbReference type="AlphaFoldDB" id="A0A1I2Z152"/>
<feature type="chain" id="PRO_5011704622" evidence="3">
    <location>
        <begin position="23"/>
        <end position="436"/>
    </location>
</feature>
<dbReference type="PANTHER" id="PTHR43649:SF12">
    <property type="entry name" value="DIACETYLCHITOBIOSE BINDING PROTEIN DASA"/>
    <property type="match status" value="1"/>
</dbReference>
<dbReference type="EMBL" id="FOPY01000002">
    <property type="protein sequence ID" value="SFH31627.1"/>
    <property type="molecule type" value="Genomic_DNA"/>
</dbReference>
<dbReference type="InterPro" id="IPR006059">
    <property type="entry name" value="SBP"/>
</dbReference>
<dbReference type="PANTHER" id="PTHR43649">
    <property type="entry name" value="ARABINOSE-BINDING PROTEIN-RELATED"/>
    <property type="match status" value="1"/>
</dbReference>
<comment type="similarity">
    <text evidence="2">Belongs to the bacterial solute-binding protein 1 family.</text>
</comment>
<dbReference type="Proteomes" id="UP000199040">
    <property type="component" value="Unassembled WGS sequence"/>
</dbReference>
<dbReference type="RefSeq" id="WP_092843613.1">
    <property type="nucleotide sequence ID" value="NZ_FOPY01000002.1"/>
</dbReference>
<dbReference type="InterPro" id="IPR050490">
    <property type="entry name" value="Bact_solute-bd_prot1"/>
</dbReference>
<comment type="subcellular location">
    <subcellularLocation>
        <location evidence="1">Periplasm</location>
    </subcellularLocation>
</comment>
<dbReference type="GO" id="GO:0042597">
    <property type="term" value="C:periplasmic space"/>
    <property type="evidence" value="ECO:0007669"/>
    <property type="project" value="UniProtKB-SubCell"/>
</dbReference>
<dbReference type="Gene3D" id="3.40.190.10">
    <property type="entry name" value="Periplasmic binding protein-like II"/>
    <property type="match status" value="2"/>
</dbReference>
<keyword evidence="3" id="KW-0732">Signal</keyword>
<evidence type="ECO:0000313" key="5">
    <source>
        <dbReference type="Proteomes" id="UP000199040"/>
    </source>
</evidence>
<evidence type="ECO:0000256" key="2">
    <source>
        <dbReference type="ARBA" id="ARBA00008520"/>
    </source>
</evidence>
<organism evidence="4 5">
    <name type="scientific">Modicisalibacter xianhensis</name>
    <dbReference type="NCBI Taxonomy" id="442341"/>
    <lineage>
        <taxon>Bacteria</taxon>
        <taxon>Pseudomonadati</taxon>
        <taxon>Pseudomonadota</taxon>
        <taxon>Gammaproteobacteria</taxon>
        <taxon>Oceanospirillales</taxon>
        <taxon>Halomonadaceae</taxon>
        <taxon>Modicisalibacter</taxon>
    </lineage>
</organism>
<evidence type="ECO:0000256" key="1">
    <source>
        <dbReference type="ARBA" id="ARBA00004418"/>
    </source>
</evidence>
<reference evidence="4 5" key="1">
    <citation type="submission" date="2016-10" db="EMBL/GenBank/DDBJ databases">
        <authorList>
            <person name="de Groot N.N."/>
        </authorList>
    </citation>
    <scope>NUCLEOTIDE SEQUENCE [LARGE SCALE GENOMIC DNA]</scope>
    <source>
        <strain evidence="4 5">CGMCC 1.6848</strain>
    </source>
</reference>
<name>A0A1I2Z152_9GAMM</name>
<sequence length="436" mass="48074">MRLRHAIPLAGATALVSVAASAETITVATVNNNDMVIMQSLTDQFEKAHPDITLDWVVLEENVLRQRMTTDIATQGGQFDVMTIGTYEVPIWAERGWLTPLADLPESYQVNDLLKPVRDGLSYDGTLYALPFYAESSMMYYNKALFEKAGIEMSEQPTWQEVQDWASQIHDPQNDVYGICLRGKPGWGENMAFVSTLVNTYGGRWFDMDWNPQLDSQAWQDAVSFYVDLLNNYGPPGASSNGFNENLALFSRGNCGMWVDATSAAGKLYNPNESDVADQLGFAPAPVAETPKGSHWLWSWALAIPATSDAKDAAETFITWATSQDYIELVGETKGWTSVPPGTRESTYENENYQQAAPFADFVLNAIREADPTDSTQEPVPYVGVQFVGIPEFQAIGTQVGQMIAAALTGDMSVEQALSSAQRSTERTMQRAGYPK</sequence>
<feature type="signal peptide" evidence="3">
    <location>
        <begin position="1"/>
        <end position="22"/>
    </location>
</feature>
<dbReference type="STRING" id="442341.SAMN04487959_102295"/>
<accession>A0A1I2Z152</accession>
<evidence type="ECO:0000256" key="3">
    <source>
        <dbReference type="SAM" id="SignalP"/>
    </source>
</evidence>
<gene>
    <name evidence="4" type="ORF">SAMN04487959_102295</name>
</gene>
<protein>
    <submittedName>
        <fullName evidence="4">Sorbitol/mannitol transport system substrate-binding protein</fullName>
    </submittedName>
</protein>
<dbReference type="SUPFAM" id="SSF53850">
    <property type="entry name" value="Periplasmic binding protein-like II"/>
    <property type="match status" value="1"/>
</dbReference>
<keyword evidence="5" id="KW-1185">Reference proteome</keyword>
<evidence type="ECO:0000313" key="4">
    <source>
        <dbReference type="EMBL" id="SFH31627.1"/>
    </source>
</evidence>
<dbReference type="CDD" id="cd13585">
    <property type="entry name" value="PBP2_TMBP_like"/>
    <property type="match status" value="1"/>
</dbReference>